<dbReference type="GO" id="GO:0005741">
    <property type="term" value="C:mitochondrial outer membrane"/>
    <property type="evidence" value="ECO:0007669"/>
    <property type="project" value="TreeGrafter"/>
</dbReference>
<evidence type="ECO:0000256" key="4">
    <source>
        <dbReference type="ARBA" id="ARBA00043897"/>
    </source>
</evidence>
<dbReference type="OrthoDB" id="2154985at2759"/>
<feature type="region of interest" description="Disordered" evidence="5">
    <location>
        <begin position="177"/>
        <end position="275"/>
    </location>
</feature>
<dbReference type="GO" id="GO:0005634">
    <property type="term" value="C:nucleus"/>
    <property type="evidence" value="ECO:0007669"/>
    <property type="project" value="TreeGrafter"/>
</dbReference>
<evidence type="ECO:0000256" key="5">
    <source>
        <dbReference type="SAM" id="MobiDB-lite"/>
    </source>
</evidence>
<dbReference type="GeneID" id="28736963"/>
<dbReference type="PANTHER" id="PTHR31859">
    <property type="entry name" value="TETRATRICOPEPTIDE REPEAT PROTEIN 39 FAMILY MEMBER"/>
    <property type="match status" value="1"/>
</dbReference>
<dbReference type="RefSeq" id="XP_017994560.1">
    <property type="nucleotide sequence ID" value="XM_018145083.1"/>
</dbReference>
<dbReference type="GO" id="GO:0005829">
    <property type="term" value="C:cytosol"/>
    <property type="evidence" value="ECO:0007669"/>
    <property type="project" value="TreeGrafter"/>
</dbReference>
<keyword evidence="6" id="KW-0812">Transmembrane</keyword>
<dbReference type="Pfam" id="PF10300">
    <property type="entry name" value="Iml2-TPR_39"/>
    <property type="match status" value="1"/>
</dbReference>
<dbReference type="PANTHER" id="PTHR31859:SF1">
    <property type="entry name" value="TETRATRICOPEPTIDE REPEAT PROTEIN 39C"/>
    <property type="match status" value="1"/>
</dbReference>
<comment type="caution">
    <text evidence="7">The sequence shown here is derived from an EMBL/GenBank/DDBJ whole genome shotgun (WGS) entry which is preliminary data.</text>
</comment>
<comment type="function">
    <text evidence="4">Inclusion body (IB) resident protein that interacts strongly with lipid droplet (LD) proteins. Involved in LD-mediated IB clearing after protein folding stress, probably by enabling access to the IBs of an LD-stored soluble sterol derivative that acts as a chaperone in inclusion clearing.</text>
</comment>
<protein>
    <recommendedName>
        <fullName evidence="2">Inclusion body clearance protein IML2</fullName>
    </recommendedName>
    <alternativeName>
        <fullName evidence="3">Inclusion body clearance protein iml2</fullName>
    </alternativeName>
</protein>
<evidence type="ECO:0000313" key="7">
    <source>
        <dbReference type="EMBL" id="KPI34597.1"/>
    </source>
</evidence>
<dbReference type="EMBL" id="LFJN01000055">
    <property type="protein sequence ID" value="KPI34597.1"/>
    <property type="molecule type" value="Genomic_DNA"/>
</dbReference>
<keyword evidence="6" id="KW-1133">Transmembrane helix</keyword>
<organism evidence="7 8">
    <name type="scientific">Cyphellophora attinorum</name>
    <dbReference type="NCBI Taxonomy" id="1664694"/>
    <lineage>
        <taxon>Eukaryota</taxon>
        <taxon>Fungi</taxon>
        <taxon>Dikarya</taxon>
        <taxon>Ascomycota</taxon>
        <taxon>Pezizomycotina</taxon>
        <taxon>Eurotiomycetes</taxon>
        <taxon>Chaetothyriomycetidae</taxon>
        <taxon>Chaetothyriales</taxon>
        <taxon>Cyphellophoraceae</taxon>
        <taxon>Cyphellophora</taxon>
    </lineage>
</organism>
<dbReference type="Proteomes" id="UP000038010">
    <property type="component" value="Unassembled WGS sequence"/>
</dbReference>
<evidence type="ECO:0000256" key="3">
    <source>
        <dbReference type="ARBA" id="ARBA00019539"/>
    </source>
</evidence>
<gene>
    <name evidence="7" type="ORF">AB675_4912</name>
</gene>
<comment type="subunit">
    <text evidence="1">Interacts with lipid droplet proteins.</text>
</comment>
<evidence type="ECO:0000313" key="8">
    <source>
        <dbReference type="Proteomes" id="UP000038010"/>
    </source>
</evidence>
<feature type="compositionally biased region" description="Acidic residues" evidence="5">
    <location>
        <begin position="224"/>
        <end position="240"/>
    </location>
</feature>
<dbReference type="InterPro" id="IPR019412">
    <property type="entry name" value="IML2/TPR_39"/>
</dbReference>
<reference evidence="7 8" key="1">
    <citation type="submission" date="2015-06" db="EMBL/GenBank/DDBJ databases">
        <title>Draft genome of the ant-associated black yeast Phialophora attae CBS 131958.</title>
        <authorList>
            <person name="Moreno L.F."/>
            <person name="Stielow B.J."/>
            <person name="de Hoog S."/>
            <person name="Vicente V.A."/>
            <person name="Weiss V.A."/>
            <person name="de Vries M."/>
            <person name="Cruz L.M."/>
            <person name="Souza E.M."/>
        </authorList>
    </citation>
    <scope>NUCLEOTIDE SEQUENCE [LARGE SCALE GENOMIC DNA]</scope>
    <source>
        <strain evidence="7 8">CBS 131958</strain>
    </source>
</reference>
<evidence type="ECO:0000256" key="6">
    <source>
        <dbReference type="SAM" id="Phobius"/>
    </source>
</evidence>
<dbReference type="AlphaFoldDB" id="A0A0N1GX45"/>
<sequence length="773" mass="86198">MHRVGRWLNRGASASTQSLDSLSESHAMDTALHAVELIMDDDIAGAEAGVANGTSAFHKLARGTLAFMRAALGFEQDIMKQAADELYEAESAASANYYKAQHDAKAFQSGIYEKGSEFSLCQAEAQIMSAIVSVLNENLTESLKGFYKLRKAYMTLEGLTAMEREFMKVQGVRSLAASRQTSRQGSRESLNSQGGATGTGALQEKGTPLTAAVRPKNVVSPFREDEDDDGDEFFDAEDANDAERERKVLESYTGKLAPSDPNAPIHPPSRRDSHLEQDLEGLSVNDSKSSNTTSTQPTLVANASTAAIPGMITLDPGSEVFSNSLDIFIHSGTNLMFGILNLMISAVPPAFSRVLSIIGFRGDRERGLRMLWQASKFANVNGGMAGFVLFGFYNGLVGFCDIIPDGDPSDPDDMLGYPAARLKTLLAEMRSRYTKSYLWLIEEARMAAAEKDLDRGLELLDAKGGKSKLKQLEALHVFERSLEAMYAHRYELCATSFIECADLNKWSQALYYFIAGAAHVSLYRQALRAGDKEAAKKHKGLAAEYFETAPTKVGKKKMLGRQLPFEVFVIRKLAKWEERAKHLNIDYVDAVGVSPLEEMIYLWGGYKKMPRRELEASLLNLGWSEEQPGWKQEENDEKGILHLLRAVILRNLRRHDESMALLKRELIDRPDGFLKGHNKDDWPQPAAYYEMGVNCWTMRSGFQRLNGRTVDGPDEKEVEVNLDHDIPLVEEAKKFVERARTWEKYELDARMGMKVTAAVGAIKWWEQKYLTAR</sequence>
<name>A0A0N1GX45_9EURO</name>
<evidence type="ECO:0000256" key="2">
    <source>
        <dbReference type="ARBA" id="ARBA00018424"/>
    </source>
</evidence>
<proteinExistence type="predicted"/>
<keyword evidence="8" id="KW-1185">Reference proteome</keyword>
<keyword evidence="6" id="KW-0472">Membrane</keyword>
<accession>A0A0N1GX45</accession>
<dbReference type="VEuPathDB" id="FungiDB:AB675_4912"/>
<feature type="transmembrane region" description="Helical" evidence="6">
    <location>
        <begin position="377"/>
        <end position="396"/>
    </location>
</feature>
<evidence type="ECO:0000256" key="1">
    <source>
        <dbReference type="ARBA" id="ARBA00011408"/>
    </source>
</evidence>
<feature type="compositionally biased region" description="Polar residues" evidence="5">
    <location>
        <begin position="177"/>
        <end position="194"/>
    </location>
</feature>
<feature type="transmembrane region" description="Helical" evidence="6">
    <location>
        <begin position="335"/>
        <end position="356"/>
    </location>
</feature>